<feature type="transmembrane region" description="Helical" evidence="8">
    <location>
        <begin position="237"/>
        <end position="258"/>
    </location>
</feature>
<keyword evidence="4" id="KW-0133">Cell shape</keyword>
<sequence>MSLARSSAVIAVGTLASRASGLLRTVVLVAAIGAIGQASDAFATANQLPNALLMVISTGLLTGVIVPHVVAVSAQPDGGRAVLPKLLTMGVVLLLAITVVATLLAPALVVLFAAKFSPEQQALATAFAYWCLPQLFFYGMFALMGETLNARGIFAPYAWAPIVNNVVSIAGFAVVIAIFGADRTDLDQWGPAGIAALAGTATLGIIAQTLLLLAFWRRTGVPLRFDFQWRGMGLRGLGLRAGWTFATMLIGLSAGIVQQQQISEVSGDDASVFVWQNAWLVYMLPYSLIVLSIGTPYFTRISEHATAERHEELRADVDRAIRVLGLFIVVAAAAVIAAAAPAARIFTNNTADALASAPVLIAFLFALTPMAVLFVVQRTFYAYGDTRTPFWFTLVQGSLVVVLTFVAVALASDATLTAAVAAGQTIAGIAQLALASWLLRRRIGPFGLGRALGALGRFAVAALPAGAAGYGVYLLSGGANGWMLADKLFGALGTLVIGLVAVLVYVAVLAVLRVPELRLGIGLLRSRFGR</sequence>
<evidence type="ECO:0000256" key="3">
    <source>
        <dbReference type="ARBA" id="ARBA00022692"/>
    </source>
</evidence>
<dbReference type="GO" id="GO:0015648">
    <property type="term" value="F:lipid-linked peptidoglycan transporter activity"/>
    <property type="evidence" value="ECO:0007669"/>
    <property type="project" value="TreeGrafter"/>
</dbReference>
<feature type="transmembrane region" description="Helical" evidence="8">
    <location>
        <begin position="157"/>
        <end position="181"/>
    </location>
</feature>
<keyword evidence="3 8" id="KW-0812">Transmembrane</keyword>
<feature type="transmembrane region" description="Helical" evidence="8">
    <location>
        <begin position="488"/>
        <end position="512"/>
    </location>
</feature>
<feature type="transmembrane region" description="Helical" evidence="8">
    <location>
        <begin position="278"/>
        <end position="299"/>
    </location>
</feature>
<feature type="transmembrane region" description="Helical" evidence="8">
    <location>
        <begin position="388"/>
        <end position="410"/>
    </location>
</feature>
<dbReference type="PANTHER" id="PTHR47019:SF1">
    <property type="entry name" value="LIPID II FLIPPASE MURJ"/>
    <property type="match status" value="1"/>
</dbReference>
<evidence type="ECO:0000256" key="1">
    <source>
        <dbReference type="ARBA" id="ARBA00004651"/>
    </source>
</evidence>
<evidence type="ECO:0000256" key="8">
    <source>
        <dbReference type="SAM" id="Phobius"/>
    </source>
</evidence>
<evidence type="ECO:0000256" key="4">
    <source>
        <dbReference type="ARBA" id="ARBA00022960"/>
    </source>
</evidence>
<keyword evidence="5" id="KW-0573">Peptidoglycan synthesis</keyword>
<keyword evidence="6 8" id="KW-1133">Transmembrane helix</keyword>
<dbReference type="InterPro" id="IPR051050">
    <property type="entry name" value="Lipid_II_flippase_MurJ/MviN"/>
</dbReference>
<feature type="transmembrane region" description="Helical" evidence="8">
    <location>
        <begin position="51"/>
        <end position="74"/>
    </location>
</feature>
<keyword evidence="7 8" id="KW-0472">Membrane</keyword>
<dbReference type="PANTHER" id="PTHR47019">
    <property type="entry name" value="LIPID II FLIPPASE MURJ"/>
    <property type="match status" value="1"/>
</dbReference>
<proteinExistence type="predicted"/>
<feature type="transmembrane region" description="Helical" evidence="8">
    <location>
        <begin position="355"/>
        <end position="376"/>
    </location>
</feature>
<accession>A0A9E8MLB4</accession>
<organism evidence="9 10">
    <name type="scientific">Microcella daejeonensis</name>
    <dbReference type="NCBI Taxonomy" id="2994971"/>
    <lineage>
        <taxon>Bacteria</taxon>
        <taxon>Bacillati</taxon>
        <taxon>Actinomycetota</taxon>
        <taxon>Actinomycetes</taxon>
        <taxon>Micrococcales</taxon>
        <taxon>Microbacteriaceae</taxon>
        <taxon>Microcella</taxon>
    </lineage>
</organism>
<evidence type="ECO:0000256" key="6">
    <source>
        <dbReference type="ARBA" id="ARBA00022989"/>
    </source>
</evidence>
<dbReference type="GO" id="GO:0008360">
    <property type="term" value="P:regulation of cell shape"/>
    <property type="evidence" value="ECO:0007669"/>
    <property type="project" value="UniProtKB-KW"/>
</dbReference>
<evidence type="ECO:0000256" key="7">
    <source>
        <dbReference type="ARBA" id="ARBA00023136"/>
    </source>
</evidence>
<feature type="transmembrane region" description="Helical" evidence="8">
    <location>
        <begin position="86"/>
        <end position="114"/>
    </location>
</feature>
<gene>
    <name evidence="9" type="ORF">OVN18_11390</name>
</gene>
<dbReference type="AlphaFoldDB" id="A0A9E8MLB4"/>
<dbReference type="GO" id="GO:0009252">
    <property type="term" value="P:peptidoglycan biosynthetic process"/>
    <property type="evidence" value="ECO:0007669"/>
    <property type="project" value="UniProtKB-KW"/>
</dbReference>
<dbReference type="Proteomes" id="UP001164706">
    <property type="component" value="Chromosome"/>
</dbReference>
<evidence type="ECO:0000313" key="9">
    <source>
        <dbReference type="EMBL" id="WAB81137.1"/>
    </source>
</evidence>
<evidence type="ECO:0000313" key="10">
    <source>
        <dbReference type="Proteomes" id="UP001164706"/>
    </source>
</evidence>
<protein>
    <submittedName>
        <fullName evidence="9">MATE family efflux transporter</fullName>
    </submittedName>
</protein>
<feature type="transmembrane region" description="Helical" evidence="8">
    <location>
        <begin position="126"/>
        <end position="145"/>
    </location>
</feature>
<dbReference type="KEGG" id="mdb:OVN18_11390"/>
<dbReference type="GO" id="GO:0034204">
    <property type="term" value="P:lipid translocation"/>
    <property type="evidence" value="ECO:0007669"/>
    <property type="project" value="TreeGrafter"/>
</dbReference>
<keyword evidence="2" id="KW-1003">Cell membrane</keyword>
<feature type="transmembrane region" description="Helical" evidence="8">
    <location>
        <begin position="416"/>
        <end position="439"/>
    </location>
</feature>
<feature type="transmembrane region" description="Helical" evidence="8">
    <location>
        <begin position="21"/>
        <end position="39"/>
    </location>
</feature>
<dbReference type="GO" id="GO:0005886">
    <property type="term" value="C:plasma membrane"/>
    <property type="evidence" value="ECO:0007669"/>
    <property type="project" value="UniProtKB-SubCell"/>
</dbReference>
<reference evidence="9" key="1">
    <citation type="submission" date="2022-11" db="EMBL/GenBank/DDBJ databases">
        <title>Description of Microcella daejonensis nov. sp, isolated from riverside soil.</title>
        <authorList>
            <person name="Molina K.M."/>
            <person name="Kim S.B."/>
        </authorList>
    </citation>
    <scope>NUCLEOTIDE SEQUENCE</scope>
    <source>
        <strain evidence="9">MMS21-STM12</strain>
    </source>
</reference>
<dbReference type="PRINTS" id="PR01806">
    <property type="entry name" value="VIRFACTRMVIN"/>
</dbReference>
<feature type="transmembrane region" description="Helical" evidence="8">
    <location>
        <begin position="451"/>
        <end position="476"/>
    </location>
</feature>
<dbReference type="InterPro" id="IPR004268">
    <property type="entry name" value="MurJ"/>
</dbReference>
<dbReference type="EMBL" id="CP113089">
    <property type="protein sequence ID" value="WAB81137.1"/>
    <property type="molecule type" value="Genomic_DNA"/>
</dbReference>
<evidence type="ECO:0000256" key="5">
    <source>
        <dbReference type="ARBA" id="ARBA00022984"/>
    </source>
</evidence>
<evidence type="ECO:0000256" key="2">
    <source>
        <dbReference type="ARBA" id="ARBA00022475"/>
    </source>
</evidence>
<feature type="transmembrane region" description="Helical" evidence="8">
    <location>
        <begin position="320"/>
        <end position="343"/>
    </location>
</feature>
<dbReference type="RefSeq" id="WP_267780894.1">
    <property type="nucleotide sequence ID" value="NZ_CP113089.1"/>
</dbReference>
<feature type="transmembrane region" description="Helical" evidence="8">
    <location>
        <begin position="193"/>
        <end position="216"/>
    </location>
</feature>
<comment type="subcellular location">
    <subcellularLocation>
        <location evidence="1">Cell membrane</location>
        <topology evidence="1">Multi-pass membrane protein</topology>
    </subcellularLocation>
</comment>
<keyword evidence="10" id="KW-1185">Reference proteome</keyword>
<dbReference type="Pfam" id="PF03023">
    <property type="entry name" value="MurJ"/>
    <property type="match status" value="1"/>
</dbReference>
<name>A0A9E8MLB4_9MICO</name>